<dbReference type="InterPro" id="IPR013785">
    <property type="entry name" value="Aldolase_TIM"/>
</dbReference>
<dbReference type="GO" id="GO:0010181">
    <property type="term" value="F:FMN binding"/>
    <property type="evidence" value="ECO:0007669"/>
    <property type="project" value="InterPro"/>
</dbReference>
<evidence type="ECO:0000256" key="7">
    <source>
        <dbReference type="PIRSR" id="PIRSR000138-2"/>
    </source>
</evidence>
<dbReference type="PIRSF" id="PIRSF000138">
    <property type="entry name" value="Al-hdrx_acd_dh"/>
    <property type="match status" value="1"/>
</dbReference>
<feature type="binding site" evidence="7">
    <location>
        <begin position="82"/>
        <end position="84"/>
    </location>
    <ligand>
        <name>FMN</name>
        <dbReference type="ChEBI" id="CHEBI:58210"/>
    </ligand>
</feature>
<dbReference type="PANTHER" id="PTHR10578">
    <property type="entry name" value="S -2-HYDROXY-ACID OXIDASE-RELATED"/>
    <property type="match status" value="1"/>
</dbReference>
<comment type="similarity">
    <text evidence="5">Belongs to the FMN-dependent alpha-hydroxy acid dehydrogenase family.</text>
</comment>
<keyword evidence="10" id="KW-1185">Reference proteome</keyword>
<feature type="binding site" evidence="7">
    <location>
        <position position="160"/>
    </location>
    <ligand>
        <name>FMN</name>
        <dbReference type="ChEBI" id="CHEBI:58210"/>
    </ligand>
</feature>
<dbReference type="CDD" id="cd02809">
    <property type="entry name" value="alpha_hydroxyacid_oxid_FMN"/>
    <property type="match status" value="1"/>
</dbReference>
<feature type="binding site" evidence="7">
    <location>
        <position position="277"/>
    </location>
    <ligand>
        <name>FMN</name>
        <dbReference type="ChEBI" id="CHEBI:58210"/>
    </ligand>
</feature>
<keyword evidence="3 7" id="KW-0288">FMN</keyword>
<proteinExistence type="inferred from homology"/>
<dbReference type="PANTHER" id="PTHR10578:SF107">
    <property type="entry name" value="2-HYDROXYACID OXIDASE 1"/>
    <property type="match status" value="1"/>
</dbReference>
<gene>
    <name evidence="9" type="primary">lldD</name>
    <name evidence="9" type="ORF">POI8812_03117</name>
</gene>
<feature type="binding site" evidence="7">
    <location>
        <position position="169"/>
    </location>
    <ligand>
        <name>glyoxylate</name>
        <dbReference type="ChEBI" id="CHEBI:36655"/>
    </ligand>
</feature>
<feature type="binding site" evidence="7">
    <location>
        <begin position="333"/>
        <end position="334"/>
    </location>
    <ligand>
        <name>FMN</name>
        <dbReference type="ChEBI" id="CHEBI:58210"/>
    </ligand>
</feature>
<evidence type="ECO:0000313" key="10">
    <source>
        <dbReference type="Proteomes" id="UP000244932"/>
    </source>
</evidence>
<keyword evidence="4 9" id="KW-0560">Oxidoreductase</keyword>
<feature type="binding site" evidence="7">
    <location>
        <position position="255"/>
    </location>
    <ligand>
        <name>FMN</name>
        <dbReference type="ChEBI" id="CHEBI:58210"/>
    </ligand>
</feature>
<dbReference type="InterPro" id="IPR000262">
    <property type="entry name" value="FMN-dep_DH"/>
</dbReference>
<feature type="binding site" evidence="7">
    <location>
        <position position="134"/>
    </location>
    <ligand>
        <name>glyoxylate</name>
        <dbReference type="ChEBI" id="CHEBI:36655"/>
    </ligand>
</feature>
<dbReference type="GO" id="GO:0004459">
    <property type="term" value="F:L-lactate dehydrogenase (NAD+) activity"/>
    <property type="evidence" value="ECO:0007669"/>
    <property type="project" value="TreeGrafter"/>
</dbReference>
<dbReference type="EC" id="1.1.-.-" evidence="9"/>
<dbReference type="RefSeq" id="WP_108783479.1">
    <property type="nucleotide sequence ID" value="NZ_OMKW01000004.1"/>
</dbReference>
<comment type="cofactor">
    <cofactor evidence="1">
        <name>FMN</name>
        <dbReference type="ChEBI" id="CHEBI:58210"/>
    </cofactor>
</comment>
<dbReference type="Pfam" id="PF01070">
    <property type="entry name" value="FMN_dh"/>
    <property type="match status" value="1"/>
</dbReference>
<sequence length="384" mass="42034">MENLDDLYPSISDLAAKARKRIPHFAWEYLDSGTTEEVSMHTNRTALDAVKLTPRFLKGVQKPDLSTTLFGQRYEAPIGMAPVGMSGLMWPGAEMMLADTARRGGVPYCLSTVAAKTPEEVGPAAGDMGWFQMYPPKDAEVRRDVLKRVWDSGMRVLVLTIDVPFPSRRERQRRSGLSIQAGVSRQMLAHIAVRPGWALATARHGKATLATIAKYSEAQDLEGVRRYFVDHYNHNPSWDYLKALREEWDGALVIKGVLDPVDAEQAITLGVDGIWVSNHGGRQFDAAPTAIDVLPQIAQTVAGRAAIIFDSGIRTGLDILRALSCGADFCFAGRPFLYGVSAAGQAGADQALHIFRDDLTNGMHQLGTPDIVSVQALENGRHPR</sequence>
<dbReference type="Proteomes" id="UP000244932">
    <property type="component" value="Unassembled WGS sequence"/>
</dbReference>
<protein>
    <submittedName>
        <fullName evidence="9">L-lactate dehydrogenase</fullName>
        <ecNumber evidence="9">1.1.-.-</ecNumber>
    </submittedName>
</protein>
<evidence type="ECO:0000256" key="2">
    <source>
        <dbReference type="ARBA" id="ARBA00022630"/>
    </source>
</evidence>
<dbReference type="GO" id="GO:0009060">
    <property type="term" value="P:aerobic respiration"/>
    <property type="evidence" value="ECO:0007669"/>
    <property type="project" value="TreeGrafter"/>
</dbReference>
<feature type="domain" description="FMN hydroxy acid dehydrogenase" evidence="8">
    <location>
        <begin position="3"/>
        <end position="384"/>
    </location>
</feature>
<evidence type="ECO:0000313" key="9">
    <source>
        <dbReference type="EMBL" id="SPF30774.1"/>
    </source>
</evidence>
<feature type="binding site" evidence="7">
    <location>
        <position position="282"/>
    </location>
    <ligand>
        <name>glyoxylate</name>
        <dbReference type="ChEBI" id="CHEBI:36655"/>
    </ligand>
</feature>
<feature type="binding site" evidence="7">
    <location>
        <position position="111"/>
    </location>
    <ligand>
        <name>FMN</name>
        <dbReference type="ChEBI" id="CHEBI:58210"/>
    </ligand>
</feature>
<dbReference type="InterPro" id="IPR012133">
    <property type="entry name" value="Alpha-hydoxy_acid_DH_FMN"/>
</dbReference>
<dbReference type="Gene3D" id="3.20.20.70">
    <property type="entry name" value="Aldolase class I"/>
    <property type="match status" value="1"/>
</dbReference>
<feature type="active site" description="Proton acceptor" evidence="6">
    <location>
        <position position="279"/>
    </location>
</feature>
<evidence type="ECO:0000256" key="4">
    <source>
        <dbReference type="ARBA" id="ARBA00023002"/>
    </source>
</evidence>
<dbReference type="PROSITE" id="PS00557">
    <property type="entry name" value="FMN_HYDROXY_ACID_DH_1"/>
    <property type="match status" value="1"/>
</dbReference>
<evidence type="ECO:0000259" key="8">
    <source>
        <dbReference type="PROSITE" id="PS51349"/>
    </source>
</evidence>
<dbReference type="EMBL" id="OMKW01000004">
    <property type="protein sequence ID" value="SPF30774.1"/>
    <property type="molecule type" value="Genomic_DNA"/>
</dbReference>
<evidence type="ECO:0000256" key="6">
    <source>
        <dbReference type="PIRSR" id="PIRSR000138-1"/>
    </source>
</evidence>
<evidence type="ECO:0000256" key="1">
    <source>
        <dbReference type="ARBA" id="ARBA00001917"/>
    </source>
</evidence>
<dbReference type="SUPFAM" id="SSF51395">
    <property type="entry name" value="FMN-linked oxidoreductases"/>
    <property type="match status" value="1"/>
</dbReference>
<feature type="binding site" evidence="7">
    <location>
        <position position="279"/>
    </location>
    <ligand>
        <name>glyoxylate</name>
        <dbReference type="ChEBI" id="CHEBI:36655"/>
    </ligand>
</feature>
<evidence type="ECO:0000256" key="3">
    <source>
        <dbReference type="ARBA" id="ARBA00022643"/>
    </source>
</evidence>
<feature type="binding site" evidence="7">
    <location>
        <begin position="310"/>
        <end position="314"/>
    </location>
    <ligand>
        <name>FMN</name>
        <dbReference type="ChEBI" id="CHEBI:58210"/>
    </ligand>
</feature>
<dbReference type="InterPro" id="IPR037396">
    <property type="entry name" value="FMN_HAD"/>
</dbReference>
<dbReference type="GO" id="GO:0005886">
    <property type="term" value="C:plasma membrane"/>
    <property type="evidence" value="ECO:0007669"/>
    <property type="project" value="TreeGrafter"/>
</dbReference>
<dbReference type="PROSITE" id="PS51349">
    <property type="entry name" value="FMN_HYDROXY_ACID_DH_2"/>
    <property type="match status" value="1"/>
</dbReference>
<dbReference type="AlphaFoldDB" id="A0A2R8AEU7"/>
<keyword evidence="2 7" id="KW-0285">Flavoprotein</keyword>
<dbReference type="OrthoDB" id="9770452at2"/>
<organism evidence="9 10">
    <name type="scientific">Pontivivens insulae</name>
    <dbReference type="NCBI Taxonomy" id="1639689"/>
    <lineage>
        <taxon>Bacteria</taxon>
        <taxon>Pseudomonadati</taxon>
        <taxon>Pseudomonadota</taxon>
        <taxon>Alphaproteobacteria</taxon>
        <taxon>Rhodobacterales</taxon>
        <taxon>Paracoccaceae</taxon>
        <taxon>Pontivivens</taxon>
    </lineage>
</organism>
<dbReference type="InterPro" id="IPR008259">
    <property type="entry name" value="FMN_hydac_DH_AS"/>
</dbReference>
<evidence type="ECO:0000256" key="5">
    <source>
        <dbReference type="ARBA" id="ARBA00024042"/>
    </source>
</evidence>
<feature type="binding site" evidence="7">
    <location>
        <position position="29"/>
    </location>
    <ligand>
        <name>glyoxylate</name>
        <dbReference type="ChEBI" id="CHEBI:36655"/>
    </ligand>
</feature>
<accession>A0A2R8AEU7</accession>
<name>A0A2R8AEU7_9RHOB</name>
<reference evidence="9 10" key="1">
    <citation type="submission" date="2018-03" db="EMBL/GenBank/DDBJ databases">
        <authorList>
            <person name="Keele B.F."/>
        </authorList>
    </citation>
    <scope>NUCLEOTIDE SEQUENCE [LARGE SCALE GENOMIC DNA]</scope>
    <source>
        <strain evidence="9 10">CeCT 8812</strain>
    </source>
</reference>
<feature type="binding site" evidence="7">
    <location>
        <position position="132"/>
    </location>
    <ligand>
        <name>glyoxylate</name>
        <dbReference type="ChEBI" id="CHEBI:36655"/>
    </ligand>
</feature>